<sequence>MEVVGRSKAHTVLESCLSESFAYFEGQHEKILRCNPYCTNVRYLDGHDIYQWIFQVEDPRKNPITAVFFVQQQVETFSVEEEKFQQCLKVMKNPELHDGRGKRIRWAHAADAPHHEIGDDHTFVGKANTEICMLHQKDNRTAVHFETDISLDFELSFPLNMMPEGVLKYMSEMIMSQIMQQATESMLCQLQSDICCAVPSDLAVEGGKK</sequence>
<organism evidence="1">
    <name type="scientific">Prosthecochloris aestuarii</name>
    <dbReference type="NCBI Taxonomy" id="1102"/>
    <lineage>
        <taxon>Bacteria</taxon>
        <taxon>Pseudomonadati</taxon>
        <taxon>Chlorobiota</taxon>
        <taxon>Chlorobiia</taxon>
        <taxon>Chlorobiales</taxon>
        <taxon>Chlorobiaceae</taxon>
        <taxon>Prosthecochloris</taxon>
    </lineage>
</organism>
<gene>
    <name evidence="1" type="ORF">ENN50_02855</name>
</gene>
<dbReference type="InterPro" id="IPR018971">
    <property type="entry name" value="DUF1997"/>
</dbReference>
<name>A0A831SRG8_PROAE</name>
<dbReference type="EMBL" id="DSBW01000068">
    <property type="protein sequence ID" value="HED30633.1"/>
    <property type="molecule type" value="Genomic_DNA"/>
</dbReference>
<dbReference type="Proteomes" id="UP000886335">
    <property type="component" value="Unassembled WGS sequence"/>
</dbReference>
<reference evidence="1" key="1">
    <citation type="journal article" date="2020" name="mSystems">
        <title>Genome- and Community-Level Interaction Insights into Carbon Utilization and Element Cycling Functions of Hydrothermarchaeota in Hydrothermal Sediment.</title>
        <authorList>
            <person name="Zhou Z."/>
            <person name="Liu Y."/>
            <person name="Xu W."/>
            <person name="Pan J."/>
            <person name="Luo Z.H."/>
            <person name="Li M."/>
        </authorList>
    </citation>
    <scope>NUCLEOTIDE SEQUENCE [LARGE SCALE GENOMIC DNA]</scope>
    <source>
        <strain evidence="1">SpSt-1181</strain>
    </source>
</reference>
<proteinExistence type="predicted"/>
<dbReference type="AlphaFoldDB" id="A0A831SRG8"/>
<protein>
    <submittedName>
        <fullName evidence="1">DUF1997 domain-containing protein</fullName>
    </submittedName>
</protein>
<dbReference type="Pfam" id="PF09366">
    <property type="entry name" value="DUF1997"/>
    <property type="match status" value="1"/>
</dbReference>
<evidence type="ECO:0000313" key="1">
    <source>
        <dbReference type="EMBL" id="HED30633.1"/>
    </source>
</evidence>
<accession>A0A831SRG8</accession>
<comment type="caution">
    <text evidence="1">The sequence shown here is derived from an EMBL/GenBank/DDBJ whole genome shotgun (WGS) entry which is preliminary data.</text>
</comment>